<protein>
    <submittedName>
        <fullName evidence="1">Uncharacterized protein</fullName>
    </submittedName>
</protein>
<organism evidence="1 2">
    <name type="scientific">Eumeta variegata</name>
    <name type="common">Bagworm moth</name>
    <name type="synonym">Eumeta japonica</name>
    <dbReference type="NCBI Taxonomy" id="151549"/>
    <lineage>
        <taxon>Eukaryota</taxon>
        <taxon>Metazoa</taxon>
        <taxon>Ecdysozoa</taxon>
        <taxon>Arthropoda</taxon>
        <taxon>Hexapoda</taxon>
        <taxon>Insecta</taxon>
        <taxon>Pterygota</taxon>
        <taxon>Neoptera</taxon>
        <taxon>Endopterygota</taxon>
        <taxon>Lepidoptera</taxon>
        <taxon>Glossata</taxon>
        <taxon>Ditrysia</taxon>
        <taxon>Tineoidea</taxon>
        <taxon>Psychidae</taxon>
        <taxon>Oiketicinae</taxon>
        <taxon>Eumeta</taxon>
    </lineage>
</organism>
<evidence type="ECO:0000313" key="2">
    <source>
        <dbReference type="Proteomes" id="UP000299102"/>
    </source>
</evidence>
<dbReference type="OrthoDB" id="411823at2759"/>
<dbReference type="EMBL" id="BGZK01000911">
    <property type="protein sequence ID" value="GBP64837.1"/>
    <property type="molecule type" value="Genomic_DNA"/>
</dbReference>
<keyword evidence="2" id="KW-1185">Reference proteome</keyword>
<sequence length="133" mass="15549">MLASFKTGEIVDRLECIKALKVHEVMVYEDQGGNLNYLLKRDPTNSVPSERFSGYEHLQKRIVEGKKAKLEENRQKAHKENFEPHERIYEGAEKNRKKLIRCNIPSGSKYIPNEEEEAYSTKKGRSTHRIQFL</sequence>
<evidence type="ECO:0000313" key="1">
    <source>
        <dbReference type="EMBL" id="GBP64837.1"/>
    </source>
</evidence>
<proteinExistence type="predicted"/>
<accession>A0A4C1XRK1</accession>
<dbReference type="Proteomes" id="UP000299102">
    <property type="component" value="Unassembled WGS sequence"/>
</dbReference>
<reference evidence="1 2" key="1">
    <citation type="journal article" date="2019" name="Commun. Biol.">
        <title>The bagworm genome reveals a unique fibroin gene that provides high tensile strength.</title>
        <authorList>
            <person name="Kono N."/>
            <person name="Nakamura H."/>
            <person name="Ohtoshi R."/>
            <person name="Tomita M."/>
            <person name="Numata K."/>
            <person name="Arakawa K."/>
        </authorList>
    </citation>
    <scope>NUCLEOTIDE SEQUENCE [LARGE SCALE GENOMIC DNA]</scope>
</reference>
<comment type="caution">
    <text evidence="1">The sequence shown here is derived from an EMBL/GenBank/DDBJ whole genome shotgun (WGS) entry which is preliminary data.</text>
</comment>
<name>A0A4C1XRK1_EUMVA</name>
<dbReference type="AlphaFoldDB" id="A0A4C1XRK1"/>
<gene>
    <name evidence="1" type="ORF">EVAR_89916_1</name>
</gene>